<feature type="compositionally biased region" description="Low complexity" evidence="1">
    <location>
        <begin position="164"/>
        <end position="194"/>
    </location>
</feature>
<accession>A0A9W9I2U5</accession>
<organism evidence="3 4">
    <name type="scientific">Penicillium canariense</name>
    <dbReference type="NCBI Taxonomy" id="189055"/>
    <lineage>
        <taxon>Eukaryota</taxon>
        <taxon>Fungi</taxon>
        <taxon>Dikarya</taxon>
        <taxon>Ascomycota</taxon>
        <taxon>Pezizomycotina</taxon>
        <taxon>Eurotiomycetes</taxon>
        <taxon>Eurotiomycetidae</taxon>
        <taxon>Eurotiales</taxon>
        <taxon>Aspergillaceae</taxon>
        <taxon>Penicillium</taxon>
    </lineage>
</organism>
<dbReference type="AlphaFoldDB" id="A0A9W9I2U5"/>
<sequence length="194" mass="19992">MHSMTLAVLCLSALAAASVKERGESGSGGDDYYNSLMSELNSLETDTNYMDYLTAYSDLPTDYSAYLPDATGSNLESISFPSLTAAPSYTMPSGLSADIPPPSIESVLVTAVPMSYLSQMENPSARASIFSEIHAGHYPSWYRQLPSSVKEWISSHYATGAVETGASSTGSSGGSSSSSGSGSGAPGAAAPSPD</sequence>
<reference evidence="3" key="1">
    <citation type="submission" date="2022-11" db="EMBL/GenBank/DDBJ databases">
        <authorList>
            <person name="Petersen C."/>
        </authorList>
    </citation>
    <scope>NUCLEOTIDE SEQUENCE</scope>
    <source>
        <strain evidence="3">IBT 26290</strain>
    </source>
</reference>
<evidence type="ECO:0000256" key="2">
    <source>
        <dbReference type="SAM" id="SignalP"/>
    </source>
</evidence>
<gene>
    <name evidence="3" type="ORF">N7482_005700</name>
</gene>
<dbReference type="OrthoDB" id="5419608at2759"/>
<keyword evidence="2" id="KW-0732">Signal</keyword>
<dbReference type="EMBL" id="JAPQKN010000003">
    <property type="protein sequence ID" value="KAJ5166919.1"/>
    <property type="molecule type" value="Genomic_DNA"/>
</dbReference>
<dbReference type="Proteomes" id="UP001149163">
    <property type="component" value="Unassembled WGS sequence"/>
</dbReference>
<reference evidence="3" key="2">
    <citation type="journal article" date="2023" name="IMA Fungus">
        <title>Comparative genomic study of the Penicillium genus elucidates a diverse pangenome and 15 lateral gene transfer events.</title>
        <authorList>
            <person name="Petersen C."/>
            <person name="Sorensen T."/>
            <person name="Nielsen M.R."/>
            <person name="Sondergaard T.E."/>
            <person name="Sorensen J.L."/>
            <person name="Fitzpatrick D.A."/>
            <person name="Frisvad J.C."/>
            <person name="Nielsen K.L."/>
        </authorList>
    </citation>
    <scope>NUCLEOTIDE SEQUENCE</scope>
    <source>
        <strain evidence="3">IBT 26290</strain>
    </source>
</reference>
<comment type="caution">
    <text evidence="3">The sequence shown here is derived from an EMBL/GenBank/DDBJ whole genome shotgun (WGS) entry which is preliminary data.</text>
</comment>
<name>A0A9W9I2U5_9EURO</name>
<proteinExistence type="predicted"/>
<keyword evidence="4" id="KW-1185">Reference proteome</keyword>
<dbReference type="GeneID" id="81427001"/>
<dbReference type="RefSeq" id="XP_056543380.1">
    <property type="nucleotide sequence ID" value="XM_056687825.1"/>
</dbReference>
<evidence type="ECO:0000256" key="1">
    <source>
        <dbReference type="SAM" id="MobiDB-lite"/>
    </source>
</evidence>
<evidence type="ECO:0000313" key="3">
    <source>
        <dbReference type="EMBL" id="KAJ5166919.1"/>
    </source>
</evidence>
<feature type="chain" id="PRO_5040995031" evidence="2">
    <location>
        <begin position="18"/>
        <end position="194"/>
    </location>
</feature>
<evidence type="ECO:0000313" key="4">
    <source>
        <dbReference type="Proteomes" id="UP001149163"/>
    </source>
</evidence>
<feature type="signal peptide" evidence="2">
    <location>
        <begin position="1"/>
        <end position="17"/>
    </location>
</feature>
<feature type="region of interest" description="Disordered" evidence="1">
    <location>
        <begin position="163"/>
        <end position="194"/>
    </location>
</feature>
<protein>
    <submittedName>
        <fullName evidence="3">Uncharacterized protein</fullName>
    </submittedName>
</protein>